<dbReference type="EMBL" id="FOXH01000006">
    <property type="protein sequence ID" value="SFP85746.1"/>
    <property type="molecule type" value="Genomic_DNA"/>
</dbReference>
<dbReference type="InterPro" id="IPR005901">
    <property type="entry name" value="GLPGLI"/>
</dbReference>
<sequence>MKKIVVLLMVMSSFSAISQTNEGVVKYTRTTYWTKLISQLSYVTKQEKDKMSYMFGGRDDWKEYMLLYFNENGSRYTHSEEKSDESEGYDWGKQEFNINRNFEKNTMTDLVDFLGKGYLIEDSLQTPKWKILNDLKDVAGHICMKAMVEDTVKKQKIIAWFAQDIPLNAGPERLYGLPGMILELDINDGAVIIEATKIELKKLGNEMDLPKKLKGKKLTEKGYQEMLYKFVKEKTKEENANWIWMVRY</sequence>
<evidence type="ECO:0000313" key="3">
    <source>
        <dbReference type="Proteomes" id="UP000199306"/>
    </source>
</evidence>
<dbReference type="Proteomes" id="UP000199306">
    <property type="component" value="Unassembled WGS sequence"/>
</dbReference>
<feature type="signal peptide" evidence="1">
    <location>
        <begin position="1"/>
        <end position="18"/>
    </location>
</feature>
<dbReference type="NCBIfam" id="TIGR01200">
    <property type="entry name" value="GLPGLI"/>
    <property type="match status" value="1"/>
</dbReference>
<keyword evidence="3" id="KW-1185">Reference proteome</keyword>
<name>A0A1I5TTV3_9BACT</name>
<feature type="chain" id="PRO_5011584401" evidence="1">
    <location>
        <begin position="19"/>
        <end position="248"/>
    </location>
</feature>
<evidence type="ECO:0000256" key="1">
    <source>
        <dbReference type="SAM" id="SignalP"/>
    </source>
</evidence>
<protein>
    <submittedName>
        <fullName evidence="2">GLPGLI family protein</fullName>
    </submittedName>
</protein>
<organism evidence="2 3">
    <name type="scientific">Pseudarcicella hirudinis</name>
    <dbReference type="NCBI Taxonomy" id="1079859"/>
    <lineage>
        <taxon>Bacteria</taxon>
        <taxon>Pseudomonadati</taxon>
        <taxon>Bacteroidota</taxon>
        <taxon>Cytophagia</taxon>
        <taxon>Cytophagales</taxon>
        <taxon>Flectobacillaceae</taxon>
        <taxon>Pseudarcicella</taxon>
    </lineage>
</organism>
<proteinExistence type="predicted"/>
<evidence type="ECO:0000313" key="2">
    <source>
        <dbReference type="EMBL" id="SFP85746.1"/>
    </source>
</evidence>
<reference evidence="2 3" key="1">
    <citation type="submission" date="2016-10" db="EMBL/GenBank/DDBJ databases">
        <authorList>
            <person name="de Groot N.N."/>
        </authorList>
    </citation>
    <scope>NUCLEOTIDE SEQUENCE [LARGE SCALE GENOMIC DNA]</scope>
    <source>
        <strain evidence="3">E92,LMG 26720,CCM 7988</strain>
    </source>
</reference>
<accession>A0A1I5TTV3</accession>
<dbReference type="STRING" id="1079859.SAMN04515674_106173"/>
<dbReference type="Pfam" id="PF09697">
    <property type="entry name" value="Porph_ging"/>
    <property type="match status" value="1"/>
</dbReference>
<keyword evidence="1" id="KW-0732">Signal</keyword>
<dbReference type="AlphaFoldDB" id="A0A1I5TTV3"/>
<gene>
    <name evidence="2" type="ORF">SAMN04515674_106173</name>
</gene>